<organism evidence="1 2">
    <name type="scientific">Pleurodeles waltl</name>
    <name type="common">Iberian ribbed newt</name>
    <dbReference type="NCBI Taxonomy" id="8319"/>
    <lineage>
        <taxon>Eukaryota</taxon>
        <taxon>Metazoa</taxon>
        <taxon>Chordata</taxon>
        <taxon>Craniata</taxon>
        <taxon>Vertebrata</taxon>
        <taxon>Euteleostomi</taxon>
        <taxon>Amphibia</taxon>
        <taxon>Batrachia</taxon>
        <taxon>Caudata</taxon>
        <taxon>Salamandroidea</taxon>
        <taxon>Salamandridae</taxon>
        <taxon>Pleurodelinae</taxon>
        <taxon>Pleurodeles</taxon>
    </lineage>
</organism>
<evidence type="ECO:0000313" key="1">
    <source>
        <dbReference type="EMBL" id="KAJ1144541.1"/>
    </source>
</evidence>
<keyword evidence="2" id="KW-1185">Reference proteome</keyword>
<accession>A0AAV7QVU8</accession>
<protein>
    <submittedName>
        <fullName evidence="1">Uncharacterized protein</fullName>
    </submittedName>
</protein>
<comment type="caution">
    <text evidence="1">The sequence shown here is derived from an EMBL/GenBank/DDBJ whole genome shotgun (WGS) entry which is preliminary data.</text>
</comment>
<dbReference type="AlphaFoldDB" id="A0AAV7QVU8"/>
<reference evidence="1" key="1">
    <citation type="journal article" date="2022" name="bioRxiv">
        <title>Sequencing and chromosome-scale assembly of the giantPleurodeles waltlgenome.</title>
        <authorList>
            <person name="Brown T."/>
            <person name="Elewa A."/>
            <person name="Iarovenko S."/>
            <person name="Subramanian E."/>
            <person name="Araus A.J."/>
            <person name="Petzold A."/>
            <person name="Susuki M."/>
            <person name="Suzuki K.-i.T."/>
            <person name="Hayashi T."/>
            <person name="Toyoda A."/>
            <person name="Oliveira C."/>
            <person name="Osipova E."/>
            <person name="Leigh N.D."/>
            <person name="Simon A."/>
            <person name="Yun M.H."/>
        </authorList>
    </citation>
    <scope>NUCLEOTIDE SEQUENCE</scope>
    <source>
        <strain evidence="1">20211129_DDA</strain>
        <tissue evidence="1">Liver</tissue>
    </source>
</reference>
<evidence type="ECO:0000313" key="2">
    <source>
        <dbReference type="Proteomes" id="UP001066276"/>
    </source>
</evidence>
<dbReference type="EMBL" id="JANPWB010000010">
    <property type="protein sequence ID" value="KAJ1144541.1"/>
    <property type="molecule type" value="Genomic_DNA"/>
</dbReference>
<name>A0AAV7QVU8_PLEWA</name>
<proteinExistence type="predicted"/>
<gene>
    <name evidence="1" type="ORF">NDU88_010839</name>
</gene>
<sequence>MQLGITAGADASQPVLTLGGLAAPLVVSEASTRSKNPALCSKAPEVVQHKHLGGTQHMMPAWTCAGGASLDLPVRGNKQCTGTGATSNTSVVPVWGALPLSIML</sequence>
<dbReference type="Proteomes" id="UP001066276">
    <property type="component" value="Chromosome 6"/>
</dbReference>